<evidence type="ECO:0000313" key="2">
    <source>
        <dbReference type="EMBL" id="AWI68337.1"/>
    </source>
</evidence>
<name>A0A2U8GI38_PEDDU</name>
<keyword evidence="2" id="KW-0934">Plastid</keyword>
<dbReference type="AlphaFoldDB" id="A0A2U8GI38"/>
<feature type="region of interest" description="Disordered" evidence="1">
    <location>
        <begin position="100"/>
        <end position="156"/>
    </location>
</feature>
<sequence length="156" mass="17868">MRRLPSHLCFCYFSKAEGCTNAKTHFFFCSLREGGAEMNEAFASVPPSRSEQKKKIVGSAKEPAAISSHLWSRVFAQLLWLFAFASVTLASVRCASVRLRDRSATEPKRRQSRCAPMRRRLSLPRSGSEEANQKKRKKPKHQRKKLKDTKEKEPKK</sequence>
<reference evidence="2" key="1">
    <citation type="journal article" date="2018" name="Am. J. Bot.">
        <title>Organellar phylogenomics inform systematics in the green algal family Hydrodictyaceae (Chlorophyceae) and provide clues to the complex evolutionary history of plastid genomes in the green algal tree of life.</title>
        <authorList>
            <person name="McManus H.A."/>
            <person name="Fucikova K."/>
            <person name="Lewis P.O."/>
            <person name="Lewis L.A."/>
            <person name="Karol K.G."/>
        </authorList>
    </citation>
    <scope>NUCLEOTIDE SEQUENCE</scope>
</reference>
<keyword evidence="2" id="KW-0150">Chloroplast</keyword>
<geneLocation type="chloroplast" evidence="2"/>
<feature type="compositionally biased region" description="Basic residues" evidence="1">
    <location>
        <begin position="110"/>
        <end position="122"/>
    </location>
</feature>
<accession>A0A2U8GI38</accession>
<proteinExistence type="predicted"/>
<organism evidence="2">
    <name type="scientific">Pediastrum duplex</name>
    <name type="common">Green alga</name>
    <dbReference type="NCBI Taxonomy" id="3105"/>
    <lineage>
        <taxon>Eukaryota</taxon>
        <taxon>Viridiplantae</taxon>
        <taxon>Chlorophyta</taxon>
        <taxon>core chlorophytes</taxon>
        <taxon>Chlorophyceae</taxon>
        <taxon>CS clade</taxon>
        <taxon>Sphaeropleales</taxon>
        <taxon>Hydrodictyaceae</taxon>
        <taxon>Pediastrum</taxon>
    </lineage>
</organism>
<protein>
    <submittedName>
        <fullName evidence="2">Uncharacterized protein</fullName>
    </submittedName>
</protein>
<evidence type="ECO:0000256" key="1">
    <source>
        <dbReference type="SAM" id="MobiDB-lite"/>
    </source>
</evidence>
<dbReference type="EMBL" id="MF276979">
    <property type="protein sequence ID" value="AWI68337.1"/>
    <property type="molecule type" value="Genomic_DNA"/>
</dbReference>
<feature type="compositionally biased region" description="Basic and acidic residues" evidence="1">
    <location>
        <begin position="100"/>
        <end position="109"/>
    </location>
</feature>
<feature type="compositionally biased region" description="Basic residues" evidence="1">
    <location>
        <begin position="134"/>
        <end position="147"/>
    </location>
</feature>